<dbReference type="InterPro" id="IPR036388">
    <property type="entry name" value="WH-like_DNA-bd_sf"/>
</dbReference>
<evidence type="ECO:0000313" key="2">
    <source>
        <dbReference type="EMBL" id="GGJ26007.1"/>
    </source>
</evidence>
<dbReference type="Gene3D" id="1.10.10.10">
    <property type="entry name" value="Winged helix-like DNA-binding domain superfamily/Winged helix DNA-binding domain"/>
    <property type="match status" value="1"/>
</dbReference>
<comment type="caution">
    <text evidence="2">The sequence shown here is derived from an EMBL/GenBank/DDBJ whole genome shotgun (WGS) entry which is preliminary data.</text>
</comment>
<feature type="domain" description="Transcription regulator PadR N-terminal" evidence="1">
    <location>
        <begin position="14"/>
        <end position="87"/>
    </location>
</feature>
<dbReference type="EMBL" id="BMOD01000002">
    <property type="protein sequence ID" value="GGJ26007.1"/>
    <property type="molecule type" value="Genomic_DNA"/>
</dbReference>
<evidence type="ECO:0000313" key="3">
    <source>
        <dbReference type="Proteomes" id="UP000632222"/>
    </source>
</evidence>
<proteinExistence type="predicted"/>
<dbReference type="PANTHER" id="PTHR43252:SF7">
    <property type="entry name" value="TRANSCRIPTIONAL REGULATOR YQJI"/>
    <property type="match status" value="1"/>
</dbReference>
<dbReference type="Proteomes" id="UP000632222">
    <property type="component" value="Unassembled WGS sequence"/>
</dbReference>
<accession>A0ABQ2CY84</accession>
<evidence type="ECO:0000259" key="1">
    <source>
        <dbReference type="Pfam" id="PF03551"/>
    </source>
</evidence>
<dbReference type="InterPro" id="IPR036390">
    <property type="entry name" value="WH_DNA-bd_sf"/>
</dbReference>
<keyword evidence="3" id="KW-1185">Reference proteome</keyword>
<name>A0ABQ2CY84_9DEIO</name>
<sequence length="108" mass="12272">MDQKFKQGTLDLILLTVLEQKPMYGLEILKAVNEKSGGIFSFKEGSLYPSLHKLVKEQCIEAYWEPSTSGGPPRKYYKLTDIGLGTLKSKKEEWATLKNGMDLLLRFT</sequence>
<dbReference type="RefSeq" id="WP_189000840.1">
    <property type="nucleotide sequence ID" value="NZ_BMOD01000002.1"/>
</dbReference>
<protein>
    <submittedName>
        <fullName evidence="2">Pex-like protein</fullName>
    </submittedName>
</protein>
<dbReference type="PANTHER" id="PTHR43252">
    <property type="entry name" value="TRANSCRIPTIONAL REGULATOR YQJI"/>
    <property type="match status" value="1"/>
</dbReference>
<organism evidence="2 3">
    <name type="scientific">Deinococcus roseus</name>
    <dbReference type="NCBI Taxonomy" id="392414"/>
    <lineage>
        <taxon>Bacteria</taxon>
        <taxon>Thermotogati</taxon>
        <taxon>Deinococcota</taxon>
        <taxon>Deinococci</taxon>
        <taxon>Deinococcales</taxon>
        <taxon>Deinococcaceae</taxon>
        <taxon>Deinococcus</taxon>
    </lineage>
</organism>
<reference evidence="3" key="1">
    <citation type="journal article" date="2019" name="Int. J. Syst. Evol. Microbiol.">
        <title>The Global Catalogue of Microorganisms (GCM) 10K type strain sequencing project: providing services to taxonomists for standard genome sequencing and annotation.</title>
        <authorList>
            <consortium name="The Broad Institute Genomics Platform"/>
            <consortium name="The Broad Institute Genome Sequencing Center for Infectious Disease"/>
            <person name="Wu L."/>
            <person name="Ma J."/>
        </authorList>
    </citation>
    <scope>NUCLEOTIDE SEQUENCE [LARGE SCALE GENOMIC DNA]</scope>
    <source>
        <strain evidence="3">JCM 14370</strain>
    </source>
</reference>
<dbReference type="SUPFAM" id="SSF46785">
    <property type="entry name" value="Winged helix' DNA-binding domain"/>
    <property type="match status" value="1"/>
</dbReference>
<dbReference type="InterPro" id="IPR005149">
    <property type="entry name" value="Tscrpt_reg_PadR_N"/>
</dbReference>
<gene>
    <name evidence="2" type="ORF">GCM10008938_10210</name>
</gene>
<dbReference type="Pfam" id="PF03551">
    <property type="entry name" value="PadR"/>
    <property type="match status" value="1"/>
</dbReference>